<dbReference type="InterPro" id="IPR052173">
    <property type="entry name" value="Beta-lactam_resp_regulator"/>
</dbReference>
<keyword evidence="1" id="KW-1133">Transmembrane helix</keyword>
<dbReference type="EMBL" id="RAPQ01000010">
    <property type="protein sequence ID" value="RKE00193.1"/>
    <property type="molecule type" value="Genomic_DNA"/>
</dbReference>
<keyword evidence="4" id="KW-1185">Reference proteome</keyword>
<feature type="transmembrane region" description="Helical" evidence="1">
    <location>
        <begin position="271"/>
        <end position="293"/>
    </location>
</feature>
<name>A0A419WXL6_9BACT</name>
<feature type="transmembrane region" description="Helical" evidence="1">
    <location>
        <begin position="38"/>
        <end position="57"/>
    </location>
</feature>
<evidence type="ECO:0000259" key="2">
    <source>
        <dbReference type="Pfam" id="PF05569"/>
    </source>
</evidence>
<sequence length="572" mass="65497">MLFSFITYMIKTGIGLAFFYLLFKLLLSRDGRHAYKRLVLLLSVGAAFTIPLLANMIPASEMNSTPLIKVREFIELPLVETGIIDSTPLETTGKISHIHQINWYVLIYQLVLILLFLRFLLSYKSIFKWLKQANIQSYKNLLLAIVKDNIQAFSFWKYIVLSKQDYQNNKTPILLHEEAHLRLHHSYDVILMELVCFLQWFNPFAWLLKKELKLVHEFQADQAVLKSGIDATQYQLLILEKAVGKRRFASANHFKQGSISKRIKMMKKKQFLRWSVAKTLLFLPAGFLLLQAFTNPKVSEKVNTLPALMVQANDSESWLKEWRYENIENLNAGVFFGKQPAHKPDLSWKLKPIKQKNVLAILQNKRGHLLANGQLVAKKDLKAIAKSFISGKNHWNNANPEMAVSKLSNGKSAKVNQLAISYQVDRATPKEAIAESMQAFGKAYLEVRSEKAQELFGKDYFQLSDAQQLEIDERVPIRIAPFTAIKNSANAVDIRITKEGIFIDQKKCALSLIEERTKALVQNKKRSLAEIRVLDPAINKETIEEIKRQLRNAGIKRINYSGVMNVVETPAK</sequence>
<dbReference type="Proteomes" id="UP000284531">
    <property type="component" value="Unassembled WGS sequence"/>
</dbReference>
<gene>
    <name evidence="3" type="ORF">BXY64_3197</name>
</gene>
<comment type="caution">
    <text evidence="3">The sequence shown here is derived from an EMBL/GenBank/DDBJ whole genome shotgun (WGS) entry which is preliminary data.</text>
</comment>
<keyword evidence="1" id="KW-0472">Membrane</keyword>
<dbReference type="OrthoDB" id="9814002at2"/>
<dbReference type="PANTHER" id="PTHR34978:SF3">
    <property type="entry name" value="SLR0241 PROTEIN"/>
    <property type="match status" value="1"/>
</dbReference>
<evidence type="ECO:0000256" key="1">
    <source>
        <dbReference type="SAM" id="Phobius"/>
    </source>
</evidence>
<evidence type="ECO:0000313" key="3">
    <source>
        <dbReference type="EMBL" id="RKE00193.1"/>
    </source>
</evidence>
<feature type="transmembrane region" description="Helical" evidence="1">
    <location>
        <begin position="101"/>
        <end position="121"/>
    </location>
</feature>
<feature type="domain" description="Peptidase M56" evidence="2">
    <location>
        <begin position="155"/>
        <end position="266"/>
    </location>
</feature>
<accession>A0A419WXL6</accession>
<dbReference type="Pfam" id="PF05569">
    <property type="entry name" value="Peptidase_M56"/>
    <property type="match status" value="1"/>
</dbReference>
<dbReference type="CDD" id="cd07341">
    <property type="entry name" value="M56_BlaR1_MecR1_like"/>
    <property type="match status" value="1"/>
</dbReference>
<evidence type="ECO:0000313" key="4">
    <source>
        <dbReference type="Proteomes" id="UP000284531"/>
    </source>
</evidence>
<dbReference type="InterPro" id="IPR008756">
    <property type="entry name" value="Peptidase_M56"/>
</dbReference>
<reference evidence="3 4" key="1">
    <citation type="submission" date="2018-09" db="EMBL/GenBank/DDBJ databases">
        <title>Genomic Encyclopedia of Archaeal and Bacterial Type Strains, Phase II (KMG-II): from individual species to whole genera.</title>
        <authorList>
            <person name="Goeker M."/>
        </authorList>
    </citation>
    <scope>NUCLEOTIDE SEQUENCE [LARGE SCALE GENOMIC DNA]</scope>
    <source>
        <strain evidence="3 4">DSM 21950</strain>
    </source>
</reference>
<dbReference type="PANTHER" id="PTHR34978">
    <property type="entry name" value="POSSIBLE SENSOR-TRANSDUCER PROTEIN BLAR"/>
    <property type="match status" value="1"/>
</dbReference>
<keyword evidence="1" id="KW-0812">Transmembrane</keyword>
<proteinExistence type="predicted"/>
<dbReference type="AlphaFoldDB" id="A0A419WXL6"/>
<dbReference type="RefSeq" id="WP_120240930.1">
    <property type="nucleotide sequence ID" value="NZ_RAPQ01000010.1"/>
</dbReference>
<feature type="transmembrane region" description="Helical" evidence="1">
    <location>
        <begin position="6"/>
        <end position="26"/>
    </location>
</feature>
<protein>
    <submittedName>
        <fullName evidence="3">Beta-lactamase regulating signal transducer with metallopeptidase domain</fullName>
    </submittedName>
</protein>
<organism evidence="3 4">
    <name type="scientific">Marinifilum flexuosum</name>
    <dbReference type="NCBI Taxonomy" id="1117708"/>
    <lineage>
        <taxon>Bacteria</taxon>
        <taxon>Pseudomonadati</taxon>
        <taxon>Bacteroidota</taxon>
        <taxon>Bacteroidia</taxon>
        <taxon>Marinilabiliales</taxon>
        <taxon>Marinifilaceae</taxon>
    </lineage>
</organism>